<evidence type="ECO:0000259" key="8">
    <source>
        <dbReference type="PROSITE" id="PS52029"/>
    </source>
</evidence>
<dbReference type="InterPro" id="IPR005490">
    <property type="entry name" value="LD_TPept_cat_dom"/>
</dbReference>
<dbReference type="EMBL" id="JBDXSU010000001">
    <property type="protein sequence ID" value="MFB5189006.1"/>
    <property type="molecule type" value="Genomic_DNA"/>
</dbReference>
<accession>A0ABV5A9P4</accession>
<gene>
    <name evidence="9" type="ORF">KKP3000_001445</name>
</gene>
<dbReference type="PROSITE" id="PS52029">
    <property type="entry name" value="LD_TPASE"/>
    <property type="match status" value="1"/>
</dbReference>
<dbReference type="PANTHER" id="PTHR30582:SF2">
    <property type="entry name" value="L,D-TRANSPEPTIDASE YCIB-RELATED"/>
    <property type="match status" value="1"/>
</dbReference>
<evidence type="ECO:0000256" key="7">
    <source>
        <dbReference type="SAM" id="MobiDB-lite"/>
    </source>
</evidence>
<sequence>MQRSQKLSILGILIFLGISQAGCGALSRVSLSTPSANNGTDDKATVSVASVTNSTNTTNGTSISIKTQPVSPYPSLGLGMTGPEVLALNERLAELGYLPLAVNATTQPTVTLSNLDSPPKVSFSWRYGAVPSELASEWSEDTYTEMTRGAVIAVEHVNDLPIDGMVGEAVWKAILGQDAVKNPNPYTYVLVTKSPAPEELRVWQEGKWVYQSLANTGVPGAPSTNGTFAIYERLVSQTMTGTNPDGTKYSDPGVPYINYYDGGEAIHGFPRASYGFPQSVGCVELPISNAKVVWSLVNYGTLVTVEGNYVPPTSTQTGTQTSTQGNTTTSKSTSGSSSASGKYTGTQPKSTSTGQKPGNTTGNSTGNSTGSNSSSPTKNSTGNSAGNTTNTAGGNTTSTTGGNTTGNSVNNTTQQDPSSTQNTVTKVAPMPTNDAR</sequence>
<feature type="compositionally biased region" description="Polar residues" evidence="7">
    <location>
        <begin position="414"/>
        <end position="425"/>
    </location>
</feature>
<dbReference type="InterPro" id="IPR050979">
    <property type="entry name" value="LD-transpeptidase"/>
</dbReference>
<organism evidence="9 10">
    <name type="scientific">Alicyclobacillus fastidiosus</name>
    <dbReference type="NCBI Taxonomy" id="392011"/>
    <lineage>
        <taxon>Bacteria</taxon>
        <taxon>Bacillati</taxon>
        <taxon>Bacillota</taxon>
        <taxon>Bacilli</taxon>
        <taxon>Bacillales</taxon>
        <taxon>Alicyclobacillaceae</taxon>
        <taxon>Alicyclobacillus</taxon>
    </lineage>
</organism>
<dbReference type="Proteomes" id="UP001579974">
    <property type="component" value="Unassembled WGS sequence"/>
</dbReference>
<dbReference type="SUPFAM" id="SSF47090">
    <property type="entry name" value="PGBD-like"/>
    <property type="match status" value="1"/>
</dbReference>
<evidence type="ECO:0000256" key="6">
    <source>
        <dbReference type="PROSITE-ProRule" id="PRU01373"/>
    </source>
</evidence>
<feature type="compositionally biased region" description="Low complexity" evidence="7">
    <location>
        <begin position="313"/>
        <end position="346"/>
    </location>
</feature>
<keyword evidence="2 9" id="KW-0808">Transferase</keyword>
<keyword evidence="3 6" id="KW-0133">Cell shape</keyword>
<evidence type="ECO:0000256" key="5">
    <source>
        <dbReference type="ARBA" id="ARBA00023316"/>
    </source>
</evidence>
<feature type="compositionally biased region" description="Low complexity" evidence="7">
    <location>
        <begin position="356"/>
        <end position="413"/>
    </location>
</feature>
<comment type="pathway">
    <text evidence="1 6">Cell wall biogenesis; peptidoglycan biosynthesis.</text>
</comment>
<dbReference type="Gene3D" id="2.40.440.10">
    <property type="entry name" value="L,D-transpeptidase catalytic domain-like"/>
    <property type="match status" value="1"/>
</dbReference>
<dbReference type="Gene3D" id="1.10.101.10">
    <property type="entry name" value="PGBD-like superfamily/PGBD"/>
    <property type="match status" value="1"/>
</dbReference>
<dbReference type="RefSeq" id="WP_275475826.1">
    <property type="nucleotide sequence ID" value="NZ_CP162940.1"/>
</dbReference>
<dbReference type="InterPro" id="IPR036366">
    <property type="entry name" value="PGBDSf"/>
</dbReference>
<evidence type="ECO:0000256" key="4">
    <source>
        <dbReference type="ARBA" id="ARBA00022984"/>
    </source>
</evidence>
<keyword evidence="4 6" id="KW-0573">Peptidoglycan synthesis</keyword>
<dbReference type="Pfam" id="PF03734">
    <property type="entry name" value="YkuD"/>
    <property type="match status" value="1"/>
</dbReference>
<dbReference type="GO" id="GO:0016740">
    <property type="term" value="F:transferase activity"/>
    <property type="evidence" value="ECO:0007669"/>
    <property type="project" value="UniProtKB-KW"/>
</dbReference>
<evidence type="ECO:0000313" key="9">
    <source>
        <dbReference type="EMBL" id="MFB5189006.1"/>
    </source>
</evidence>
<dbReference type="InterPro" id="IPR038063">
    <property type="entry name" value="Transpep_catalytic_dom"/>
</dbReference>
<feature type="region of interest" description="Disordered" evidence="7">
    <location>
        <begin position="311"/>
        <end position="436"/>
    </location>
</feature>
<dbReference type="PANTHER" id="PTHR30582">
    <property type="entry name" value="L,D-TRANSPEPTIDASE"/>
    <property type="match status" value="1"/>
</dbReference>
<keyword evidence="5 6" id="KW-0961">Cell wall biogenesis/degradation</keyword>
<dbReference type="SUPFAM" id="SSF141523">
    <property type="entry name" value="L,D-transpeptidase catalytic domain-like"/>
    <property type="match status" value="1"/>
</dbReference>
<evidence type="ECO:0000256" key="3">
    <source>
        <dbReference type="ARBA" id="ARBA00022960"/>
    </source>
</evidence>
<reference evidence="9 10" key="1">
    <citation type="journal article" date="2024" name="Int. J. Mol. Sci.">
        <title>Exploration of Alicyclobacillus spp. Genome in Search of Antibiotic Resistance.</title>
        <authorList>
            <person name="Bucka-Kolendo J."/>
            <person name="Kiousi D.E."/>
            <person name="Dekowska A."/>
            <person name="Mikolajczuk-Szczyrba A."/>
            <person name="Karadedos D.M."/>
            <person name="Michael P."/>
            <person name="Galanis A."/>
            <person name="Sokolowska B."/>
        </authorList>
    </citation>
    <scope>NUCLEOTIDE SEQUENCE [LARGE SCALE GENOMIC DNA]</scope>
    <source>
        <strain evidence="9 10">KKP 3000</strain>
    </source>
</reference>
<feature type="domain" description="L,D-TPase catalytic" evidence="8">
    <location>
        <begin position="189"/>
        <end position="306"/>
    </location>
</feature>
<feature type="active site" description="Nucleophile" evidence="6">
    <location>
        <position position="282"/>
    </location>
</feature>
<protein>
    <submittedName>
        <fullName evidence="9">L,D-transpeptidase</fullName>
        <ecNumber evidence="9">2.-.-.-</ecNumber>
    </submittedName>
</protein>
<dbReference type="CDD" id="cd16913">
    <property type="entry name" value="YkuD_like"/>
    <property type="match status" value="1"/>
</dbReference>
<proteinExistence type="predicted"/>
<feature type="active site" description="Proton donor/acceptor" evidence="6">
    <location>
        <position position="267"/>
    </location>
</feature>
<dbReference type="EC" id="2.-.-.-" evidence="9"/>
<evidence type="ECO:0000313" key="10">
    <source>
        <dbReference type="Proteomes" id="UP001579974"/>
    </source>
</evidence>
<comment type="caution">
    <text evidence="9">The sequence shown here is derived from an EMBL/GenBank/DDBJ whole genome shotgun (WGS) entry which is preliminary data.</text>
</comment>
<keyword evidence="10" id="KW-1185">Reference proteome</keyword>
<evidence type="ECO:0000256" key="2">
    <source>
        <dbReference type="ARBA" id="ARBA00022679"/>
    </source>
</evidence>
<dbReference type="InterPro" id="IPR036365">
    <property type="entry name" value="PGBD-like_sf"/>
</dbReference>
<evidence type="ECO:0000256" key="1">
    <source>
        <dbReference type="ARBA" id="ARBA00004752"/>
    </source>
</evidence>
<name>A0ABV5A9P4_9BACL</name>